<evidence type="ECO:0000313" key="1">
    <source>
        <dbReference type="EMBL" id="MDR6268928.1"/>
    </source>
</evidence>
<dbReference type="RefSeq" id="WP_309796870.1">
    <property type="nucleotide sequence ID" value="NZ_BAAAHY010000013.1"/>
</dbReference>
<proteinExistence type="predicted"/>
<gene>
    <name evidence="1" type="ORF">JOE69_001166</name>
</gene>
<comment type="caution">
    <text evidence="1">The sequence shown here is derived from an EMBL/GenBank/DDBJ whole genome shotgun (WGS) entry which is preliminary data.</text>
</comment>
<organism evidence="1 2">
    <name type="scientific">Arthrobacter russicus</name>
    <dbReference type="NCBI Taxonomy" id="172040"/>
    <lineage>
        <taxon>Bacteria</taxon>
        <taxon>Bacillati</taxon>
        <taxon>Actinomycetota</taxon>
        <taxon>Actinomycetes</taxon>
        <taxon>Micrococcales</taxon>
        <taxon>Micrococcaceae</taxon>
        <taxon>Arthrobacter</taxon>
    </lineage>
</organism>
<name>A0ABU1J928_9MICC</name>
<reference evidence="1 2" key="1">
    <citation type="submission" date="2023-07" db="EMBL/GenBank/DDBJ databases">
        <title>Sequencing the genomes of 1000 actinobacteria strains.</title>
        <authorList>
            <person name="Klenk H.-P."/>
        </authorList>
    </citation>
    <scope>NUCLEOTIDE SEQUENCE [LARGE SCALE GENOMIC DNA]</scope>
    <source>
        <strain evidence="1 2">DSM 14555</strain>
    </source>
</reference>
<sequence length="202" mass="21699">MPQTRPNKSTVPVNSDAYNLTGDMATMADSLNVVVPVASAAERDGLTKKPNLLVSRTDLGGVIEAWDTSLNSWSKGRQFAWLRAPEIKWDSTRRGIGVLGTVMDVNNDFCAQSGVSDGFRLLIPGLYYVELFLAGNTQPGSGVATFYRDGDRYTEAGIGSTGSWCGILGAVIYVTGTSDISVDGSSATDWFMVPNFRITRLG</sequence>
<dbReference type="EMBL" id="JAVDQF010000001">
    <property type="protein sequence ID" value="MDR6268928.1"/>
    <property type="molecule type" value="Genomic_DNA"/>
</dbReference>
<accession>A0ABU1J928</accession>
<evidence type="ECO:0000313" key="2">
    <source>
        <dbReference type="Proteomes" id="UP001185069"/>
    </source>
</evidence>
<protein>
    <submittedName>
        <fullName evidence="1">Uncharacterized protein</fullName>
    </submittedName>
</protein>
<dbReference type="Proteomes" id="UP001185069">
    <property type="component" value="Unassembled WGS sequence"/>
</dbReference>
<keyword evidence="2" id="KW-1185">Reference proteome</keyword>